<evidence type="ECO:0000256" key="2">
    <source>
        <dbReference type="SAM" id="MobiDB-lite"/>
    </source>
</evidence>
<feature type="domain" description="cGMP-dependent protein kinase interacting" evidence="3">
    <location>
        <begin position="187"/>
        <end position="276"/>
    </location>
</feature>
<accession>A0A8T0DNW1</accession>
<feature type="region of interest" description="Disordered" evidence="2">
    <location>
        <begin position="14"/>
        <end position="34"/>
    </location>
</feature>
<gene>
    <name evidence="4" type="ORF">P879_02632</name>
</gene>
<sequence>MLYGGPLGTYLSGLSSSSTSTPLSSTSSTYASSQYSNPGYLRGGIWRSNSRYRPNTTVNSSISSTPITSNSVTSSPSLSSYYTPQLRRKYCVTETESTRPTNTVPTSRYTTSRSQPHSPLSQVASSSGVITTTAQSGTGNSGSNLFHYSRWSPHKTNTNNPGYAGTTLGTSSSWNSDLNTVTNSPTDYKRLYEAEKVATDELREEVAAAQKETRELQEQISAAIRSRRSSNAEKRKIERRISECEEEMKTLEKVRAESEKLRAEHRALVRVVSRLNREQ</sequence>
<reference evidence="4 5" key="1">
    <citation type="submission" date="2019-07" db="EMBL/GenBank/DDBJ databases">
        <title>Annotation for the trematode Paragonimus westermani.</title>
        <authorList>
            <person name="Choi Y.-J."/>
        </authorList>
    </citation>
    <scope>NUCLEOTIDE SEQUENCE [LARGE SCALE GENOMIC DNA]</scope>
    <source>
        <strain evidence="4">180907_Pwestermani</strain>
    </source>
</reference>
<dbReference type="GO" id="GO:0019901">
    <property type="term" value="F:protein kinase binding"/>
    <property type="evidence" value="ECO:0007669"/>
    <property type="project" value="InterPro"/>
</dbReference>
<evidence type="ECO:0000256" key="1">
    <source>
        <dbReference type="SAM" id="Coils"/>
    </source>
</evidence>
<keyword evidence="1" id="KW-0175">Coiled coil</keyword>
<dbReference type="InterPro" id="IPR031775">
    <property type="entry name" value="PRKG1_interact"/>
</dbReference>
<evidence type="ECO:0000313" key="5">
    <source>
        <dbReference type="Proteomes" id="UP000699462"/>
    </source>
</evidence>
<feature type="coiled-coil region" evidence="1">
    <location>
        <begin position="192"/>
        <end position="278"/>
    </location>
</feature>
<protein>
    <recommendedName>
        <fullName evidence="3">cGMP-dependent protein kinase interacting domain-containing protein</fullName>
    </recommendedName>
</protein>
<name>A0A8T0DNW1_9TREM</name>
<dbReference type="Pfam" id="PF15898">
    <property type="entry name" value="PRKG1_interact"/>
    <property type="match status" value="1"/>
</dbReference>
<organism evidence="4 5">
    <name type="scientific">Paragonimus westermani</name>
    <dbReference type="NCBI Taxonomy" id="34504"/>
    <lineage>
        <taxon>Eukaryota</taxon>
        <taxon>Metazoa</taxon>
        <taxon>Spiralia</taxon>
        <taxon>Lophotrochozoa</taxon>
        <taxon>Platyhelminthes</taxon>
        <taxon>Trematoda</taxon>
        <taxon>Digenea</taxon>
        <taxon>Plagiorchiida</taxon>
        <taxon>Troglotremata</taxon>
        <taxon>Troglotrematidae</taxon>
        <taxon>Paragonimus</taxon>
    </lineage>
</organism>
<feature type="region of interest" description="Disordered" evidence="2">
    <location>
        <begin position="56"/>
        <end position="80"/>
    </location>
</feature>
<feature type="region of interest" description="Disordered" evidence="2">
    <location>
        <begin position="92"/>
        <end position="141"/>
    </location>
</feature>
<dbReference type="EMBL" id="JTDF01001723">
    <property type="protein sequence ID" value="KAF8569619.1"/>
    <property type="molecule type" value="Genomic_DNA"/>
</dbReference>
<comment type="caution">
    <text evidence="4">The sequence shown here is derived from an EMBL/GenBank/DDBJ whole genome shotgun (WGS) entry which is preliminary data.</text>
</comment>
<proteinExistence type="predicted"/>
<feature type="compositionally biased region" description="Polar residues" evidence="2">
    <location>
        <begin position="94"/>
        <end position="141"/>
    </location>
</feature>
<dbReference type="OrthoDB" id="539213at2759"/>
<dbReference type="AlphaFoldDB" id="A0A8T0DNW1"/>
<evidence type="ECO:0000259" key="3">
    <source>
        <dbReference type="Pfam" id="PF15898"/>
    </source>
</evidence>
<keyword evidence="5" id="KW-1185">Reference proteome</keyword>
<dbReference type="Proteomes" id="UP000699462">
    <property type="component" value="Unassembled WGS sequence"/>
</dbReference>
<evidence type="ECO:0000313" key="4">
    <source>
        <dbReference type="EMBL" id="KAF8569619.1"/>
    </source>
</evidence>